<sequence>MARVAIVGAGIVGAVLAHRLAREGRHEITLIDAAMSAGQGVSGRSFGWLTQIAGRRAPSPEAAAVRAEGRAGYDVLNDALDGKLFVSGEGAIAWQESESETAAMIAERRALGIEVEALDAADIARLAPHLDEVPPLAAHAPRDIFLRPGLAAARLAQDAGEHGASLLYGHSVLGIETANGRVTGLRTAETVLPAEVVVLATGTGIARLLPGGVTAPEIGSSPSALITLYAEGPAPTLALSGPGLEIRKDRRADHFLVAATWRPESERELDALAAEKMAVAQRWFPDLRNWRIASAGIAARPMPRTASGCLAEPAGGIEGLYLACGHPGVALAPVIAERIAGLLD</sequence>
<dbReference type="PANTHER" id="PTHR13847">
    <property type="entry name" value="SARCOSINE DEHYDROGENASE-RELATED"/>
    <property type="match status" value="1"/>
</dbReference>
<dbReference type="Gene3D" id="3.50.50.60">
    <property type="entry name" value="FAD/NAD(P)-binding domain"/>
    <property type="match status" value="1"/>
</dbReference>
<feature type="domain" description="FAD dependent oxidoreductase" evidence="2">
    <location>
        <begin position="3"/>
        <end position="340"/>
    </location>
</feature>
<evidence type="ECO:0000259" key="2">
    <source>
        <dbReference type="Pfam" id="PF01266"/>
    </source>
</evidence>
<comment type="caution">
    <text evidence="3">The sequence shown here is derived from an EMBL/GenBank/DDBJ whole genome shotgun (WGS) entry which is preliminary data.</text>
</comment>
<dbReference type="RefSeq" id="WP_028285097.1">
    <property type="nucleotide sequence ID" value="NZ_BMLF01000001.1"/>
</dbReference>
<accession>A0A917SHN9</accession>
<organism evidence="3 4">
    <name type="scientific">Pseudooceanicola nanhaiensis</name>
    <dbReference type="NCBI Taxonomy" id="375761"/>
    <lineage>
        <taxon>Bacteria</taxon>
        <taxon>Pseudomonadati</taxon>
        <taxon>Pseudomonadota</taxon>
        <taxon>Alphaproteobacteria</taxon>
        <taxon>Rhodobacterales</taxon>
        <taxon>Paracoccaceae</taxon>
        <taxon>Pseudooceanicola</taxon>
    </lineage>
</organism>
<keyword evidence="1" id="KW-0560">Oxidoreductase</keyword>
<evidence type="ECO:0000313" key="4">
    <source>
        <dbReference type="Proteomes" id="UP000649829"/>
    </source>
</evidence>
<dbReference type="AlphaFoldDB" id="A0A917SHN9"/>
<dbReference type="Proteomes" id="UP000649829">
    <property type="component" value="Unassembled WGS sequence"/>
</dbReference>
<evidence type="ECO:0000313" key="3">
    <source>
        <dbReference type="EMBL" id="GGL82842.1"/>
    </source>
</evidence>
<keyword evidence="4" id="KW-1185">Reference proteome</keyword>
<proteinExistence type="predicted"/>
<dbReference type="PANTHER" id="PTHR13847:SF289">
    <property type="entry name" value="GLYCINE OXIDASE"/>
    <property type="match status" value="1"/>
</dbReference>
<dbReference type="Gene3D" id="3.30.9.10">
    <property type="entry name" value="D-Amino Acid Oxidase, subunit A, domain 2"/>
    <property type="match status" value="1"/>
</dbReference>
<dbReference type="EMBL" id="BMLF01000001">
    <property type="protein sequence ID" value="GGL82842.1"/>
    <property type="molecule type" value="Genomic_DNA"/>
</dbReference>
<dbReference type="SUPFAM" id="SSF51905">
    <property type="entry name" value="FAD/NAD(P)-binding domain"/>
    <property type="match status" value="1"/>
</dbReference>
<dbReference type="InterPro" id="IPR036188">
    <property type="entry name" value="FAD/NAD-bd_sf"/>
</dbReference>
<dbReference type="GO" id="GO:0005737">
    <property type="term" value="C:cytoplasm"/>
    <property type="evidence" value="ECO:0007669"/>
    <property type="project" value="TreeGrafter"/>
</dbReference>
<reference evidence="3" key="1">
    <citation type="journal article" date="2014" name="Int. J. Syst. Evol. Microbiol.">
        <title>Complete genome sequence of Corynebacterium casei LMG S-19264T (=DSM 44701T), isolated from a smear-ripened cheese.</title>
        <authorList>
            <consortium name="US DOE Joint Genome Institute (JGI-PGF)"/>
            <person name="Walter F."/>
            <person name="Albersmeier A."/>
            <person name="Kalinowski J."/>
            <person name="Ruckert C."/>
        </authorList>
    </citation>
    <scope>NUCLEOTIDE SEQUENCE</scope>
    <source>
        <strain evidence="3">CGMCC 1.6293</strain>
    </source>
</reference>
<gene>
    <name evidence="3" type="ORF">GCM10011534_01190</name>
</gene>
<protein>
    <submittedName>
        <fullName evidence="3">D-amino-acid oxidase</fullName>
    </submittedName>
</protein>
<dbReference type="InterPro" id="IPR006076">
    <property type="entry name" value="FAD-dep_OxRdtase"/>
</dbReference>
<reference evidence="3" key="2">
    <citation type="submission" date="2020-09" db="EMBL/GenBank/DDBJ databases">
        <authorList>
            <person name="Sun Q."/>
            <person name="Zhou Y."/>
        </authorList>
    </citation>
    <scope>NUCLEOTIDE SEQUENCE</scope>
    <source>
        <strain evidence="3">CGMCC 1.6293</strain>
    </source>
</reference>
<dbReference type="GO" id="GO:0016491">
    <property type="term" value="F:oxidoreductase activity"/>
    <property type="evidence" value="ECO:0007669"/>
    <property type="project" value="UniProtKB-KW"/>
</dbReference>
<evidence type="ECO:0000256" key="1">
    <source>
        <dbReference type="ARBA" id="ARBA00023002"/>
    </source>
</evidence>
<name>A0A917SHN9_9RHOB</name>
<dbReference type="Pfam" id="PF01266">
    <property type="entry name" value="DAO"/>
    <property type="match status" value="1"/>
</dbReference>